<evidence type="ECO:0000313" key="3">
    <source>
        <dbReference type="Proteomes" id="UP000018217"/>
    </source>
</evidence>
<dbReference type="AlphaFoldDB" id="V5Z973"/>
<name>V5Z973_9GAMM</name>
<evidence type="ECO:0000256" key="1">
    <source>
        <dbReference type="SAM" id="Phobius"/>
    </source>
</evidence>
<organism evidence="2 3">
    <name type="scientific">Erwinia piriflorinigrans CFBP 5888</name>
    <dbReference type="NCBI Taxonomy" id="1161919"/>
    <lineage>
        <taxon>Bacteria</taxon>
        <taxon>Pseudomonadati</taxon>
        <taxon>Pseudomonadota</taxon>
        <taxon>Gammaproteobacteria</taxon>
        <taxon>Enterobacterales</taxon>
        <taxon>Erwiniaceae</taxon>
        <taxon>Erwinia</taxon>
    </lineage>
</organism>
<evidence type="ECO:0000313" key="2">
    <source>
        <dbReference type="EMBL" id="CCG87932.1"/>
    </source>
</evidence>
<dbReference type="Proteomes" id="UP000018217">
    <property type="component" value="Unassembled WGS sequence"/>
</dbReference>
<comment type="caution">
    <text evidence="2">The sequence shown here is derived from an EMBL/GenBank/DDBJ whole genome shotgun (WGS) entry which is preliminary data.</text>
</comment>
<protein>
    <submittedName>
        <fullName evidence="2">Uncharacterized protein</fullName>
    </submittedName>
</protein>
<reference evidence="2 3" key="1">
    <citation type="journal article" date="2013" name="Syst. Appl. Microbiol.">
        <title>Phylogenetic position and virulence apparatus of the pear flower necrosis pathogen Erwinia piriflorinigrans CFBP 5888T as assessed by comparative genomics.</title>
        <authorList>
            <person name="Smits T.H."/>
            <person name="Rezzonico F."/>
            <person name="Lopez M.M."/>
            <person name="Blom J."/>
            <person name="Goesmann A."/>
            <person name="Frey J.E."/>
            <person name="Duffy B."/>
        </authorList>
    </citation>
    <scope>NUCLEOTIDE SEQUENCE [LARGE SCALE GENOMIC DNA]</scope>
    <source>
        <strain evidence="3">CFBP5888</strain>
    </source>
</reference>
<proteinExistence type="predicted"/>
<dbReference type="STRING" id="1161919.EPIR_2569"/>
<keyword evidence="3" id="KW-1185">Reference proteome</keyword>
<gene>
    <name evidence="2" type="ORF">EPIR_2569</name>
</gene>
<keyword evidence="1" id="KW-0812">Transmembrane</keyword>
<accession>V5Z973</accession>
<dbReference type="EMBL" id="CAHS01000015">
    <property type="protein sequence ID" value="CCG87932.1"/>
    <property type="molecule type" value="Genomic_DNA"/>
</dbReference>
<sequence length="35" mass="3877">MVLPPPGSPFFQAYAISVGLISAKHIYIRFLHFTG</sequence>
<keyword evidence="1" id="KW-0472">Membrane</keyword>
<keyword evidence="1" id="KW-1133">Transmembrane helix</keyword>
<feature type="transmembrane region" description="Helical" evidence="1">
    <location>
        <begin position="12"/>
        <end position="31"/>
    </location>
</feature>